<keyword evidence="2" id="KW-0805">Transcription regulation</keyword>
<dbReference type="Pfam" id="PF03466">
    <property type="entry name" value="LysR_substrate"/>
    <property type="match status" value="1"/>
</dbReference>
<evidence type="ECO:0000259" key="5">
    <source>
        <dbReference type="PROSITE" id="PS50931"/>
    </source>
</evidence>
<accession>A0A0X3UUZ2</accession>
<comment type="similarity">
    <text evidence="1">Belongs to the LysR transcriptional regulatory family.</text>
</comment>
<dbReference type="InterPro" id="IPR005119">
    <property type="entry name" value="LysR_subst-bd"/>
</dbReference>
<dbReference type="Gene3D" id="3.40.190.10">
    <property type="entry name" value="Periplasmic binding protein-like II"/>
    <property type="match status" value="2"/>
</dbReference>
<dbReference type="CDD" id="cd08414">
    <property type="entry name" value="PBP2_LTTR_aromatics_like"/>
    <property type="match status" value="1"/>
</dbReference>
<dbReference type="GO" id="GO:0032993">
    <property type="term" value="C:protein-DNA complex"/>
    <property type="evidence" value="ECO:0007669"/>
    <property type="project" value="TreeGrafter"/>
</dbReference>
<dbReference type="PANTHER" id="PTHR30346">
    <property type="entry name" value="TRANSCRIPTIONAL DUAL REGULATOR HCAR-RELATED"/>
    <property type="match status" value="1"/>
</dbReference>
<dbReference type="Proteomes" id="UP000053244">
    <property type="component" value="Unassembled WGS sequence"/>
</dbReference>
<evidence type="ECO:0000256" key="1">
    <source>
        <dbReference type="ARBA" id="ARBA00009437"/>
    </source>
</evidence>
<name>A0A0X3UUZ2_9ACTN</name>
<dbReference type="SUPFAM" id="SSF46785">
    <property type="entry name" value="Winged helix' DNA-binding domain"/>
    <property type="match status" value="1"/>
</dbReference>
<evidence type="ECO:0000256" key="3">
    <source>
        <dbReference type="ARBA" id="ARBA00023125"/>
    </source>
</evidence>
<keyword evidence="7" id="KW-1185">Reference proteome</keyword>
<evidence type="ECO:0000313" key="7">
    <source>
        <dbReference type="Proteomes" id="UP000053244"/>
    </source>
</evidence>
<keyword evidence="4" id="KW-0804">Transcription</keyword>
<dbReference type="Pfam" id="PF00126">
    <property type="entry name" value="HTH_1"/>
    <property type="match status" value="1"/>
</dbReference>
<sequence>MFAALAEELHFGRAAARERVAQSGLSQSLKRLERELDVVLIERDTHHVHLTPAGRAFLAETRRVLLHLDRATAAAQRAARPVRRLRAGIVDASYESMPCILRRLEEQHPDLEVHTVEAGAWEQFDLLLDGVLDVAVGRATMAPVGIAAELLRLDPMGVLMLPGHRFAEMPAVPVGRLEGEPLLMAERRRTADLRRFITDLCRSVGFPPTFYRGTVESVNAGADLVRRGRCLLCAPASCLPEPSGLAWRPLSAPAAPYPWSVLWREGDPSPMVGSVLACARALSRDRGWL</sequence>
<evidence type="ECO:0000256" key="2">
    <source>
        <dbReference type="ARBA" id="ARBA00023015"/>
    </source>
</evidence>
<dbReference type="InterPro" id="IPR036390">
    <property type="entry name" value="WH_DNA-bd_sf"/>
</dbReference>
<evidence type="ECO:0000313" key="6">
    <source>
        <dbReference type="EMBL" id="KUL35917.1"/>
    </source>
</evidence>
<keyword evidence="3" id="KW-0238">DNA-binding</keyword>
<dbReference type="InterPro" id="IPR000847">
    <property type="entry name" value="LysR_HTH_N"/>
</dbReference>
<dbReference type="Gene3D" id="1.10.10.10">
    <property type="entry name" value="Winged helix-like DNA-binding domain superfamily/Winged helix DNA-binding domain"/>
    <property type="match status" value="1"/>
</dbReference>
<dbReference type="AlphaFoldDB" id="A0A0X3UUZ2"/>
<proteinExistence type="inferred from homology"/>
<dbReference type="GO" id="GO:0003677">
    <property type="term" value="F:DNA binding"/>
    <property type="evidence" value="ECO:0007669"/>
    <property type="project" value="UniProtKB-KW"/>
</dbReference>
<feature type="domain" description="HTH lysR-type" evidence="5">
    <location>
        <begin position="1"/>
        <end position="51"/>
    </location>
</feature>
<dbReference type="EMBL" id="LLZH01000097">
    <property type="protein sequence ID" value="KUL35917.1"/>
    <property type="molecule type" value="Genomic_DNA"/>
</dbReference>
<comment type="caution">
    <text evidence="6">The sequence shown here is derived from an EMBL/GenBank/DDBJ whole genome shotgun (WGS) entry which is preliminary data.</text>
</comment>
<protein>
    <recommendedName>
        <fullName evidence="5">HTH lysR-type domain-containing protein</fullName>
    </recommendedName>
</protein>
<dbReference type="PROSITE" id="PS50931">
    <property type="entry name" value="HTH_LYSR"/>
    <property type="match status" value="1"/>
</dbReference>
<dbReference type="SUPFAM" id="SSF53850">
    <property type="entry name" value="Periplasmic binding protein-like II"/>
    <property type="match status" value="1"/>
</dbReference>
<dbReference type="InterPro" id="IPR036388">
    <property type="entry name" value="WH-like_DNA-bd_sf"/>
</dbReference>
<organism evidence="6 7">
    <name type="scientific">Actinoplanes awajinensis subsp. mycoplanecinus</name>
    <dbReference type="NCBI Taxonomy" id="135947"/>
    <lineage>
        <taxon>Bacteria</taxon>
        <taxon>Bacillati</taxon>
        <taxon>Actinomycetota</taxon>
        <taxon>Actinomycetes</taxon>
        <taxon>Micromonosporales</taxon>
        <taxon>Micromonosporaceae</taxon>
        <taxon>Actinoplanes</taxon>
    </lineage>
</organism>
<dbReference type="PANTHER" id="PTHR30346:SF0">
    <property type="entry name" value="HCA OPERON TRANSCRIPTIONAL ACTIVATOR HCAR"/>
    <property type="match status" value="1"/>
</dbReference>
<gene>
    <name evidence="6" type="ORF">ADL15_14300</name>
</gene>
<dbReference type="GO" id="GO:0003700">
    <property type="term" value="F:DNA-binding transcription factor activity"/>
    <property type="evidence" value="ECO:0007669"/>
    <property type="project" value="InterPro"/>
</dbReference>
<evidence type="ECO:0000256" key="4">
    <source>
        <dbReference type="ARBA" id="ARBA00023163"/>
    </source>
</evidence>
<reference evidence="6 7" key="1">
    <citation type="submission" date="2015-10" db="EMBL/GenBank/DDBJ databases">
        <authorList>
            <person name="Gilbert D.G."/>
        </authorList>
    </citation>
    <scope>NUCLEOTIDE SEQUENCE [LARGE SCALE GENOMIC DNA]</scope>
    <source>
        <strain evidence="6 7">NRRL B-16712</strain>
    </source>
</reference>